<dbReference type="GO" id="GO:0003735">
    <property type="term" value="F:structural constituent of ribosome"/>
    <property type="evidence" value="ECO:0007669"/>
    <property type="project" value="InterPro"/>
</dbReference>
<dbReference type="PATRIC" id="fig|1313304.3.peg.1707"/>
<dbReference type="FunFam" id="3.30.1490.10:FF:000001">
    <property type="entry name" value="30S ribosomal protein S8"/>
    <property type="match status" value="1"/>
</dbReference>
<proteinExistence type="inferred from homology"/>
<comment type="function">
    <text evidence="6">One of the primary rRNA binding proteins, it binds directly to 16S rRNA central domain where it helps coordinate assembly of the platform of the 30S subunit.</text>
</comment>
<dbReference type="GO" id="GO:0006412">
    <property type="term" value="P:translation"/>
    <property type="evidence" value="ECO:0007669"/>
    <property type="project" value="UniProtKB-UniRule"/>
</dbReference>
<comment type="caution">
    <text evidence="7">The sequence shown here is derived from an EMBL/GenBank/DDBJ whole genome shotgun (WGS) entry which is preliminary data.</text>
</comment>
<dbReference type="InterPro" id="IPR035987">
    <property type="entry name" value="Ribosomal_uS8_sf"/>
</dbReference>
<dbReference type="AlphaFoldDB" id="U7D896"/>
<evidence type="ECO:0000256" key="5">
    <source>
        <dbReference type="ARBA" id="ARBA00046740"/>
    </source>
</evidence>
<evidence type="ECO:0000313" key="8">
    <source>
        <dbReference type="Proteomes" id="UP000017148"/>
    </source>
</evidence>
<dbReference type="RefSeq" id="WP_022637225.1">
    <property type="nucleotide sequence ID" value="NZ_ASJR01000015.1"/>
</dbReference>
<dbReference type="GO" id="GO:0019843">
    <property type="term" value="F:rRNA binding"/>
    <property type="evidence" value="ECO:0007669"/>
    <property type="project" value="UniProtKB-UniRule"/>
</dbReference>
<dbReference type="STRING" id="1313304.CALK_1791"/>
<evidence type="ECO:0000256" key="4">
    <source>
        <dbReference type="ARBA" id="ARBA00035258"/>
    </source>
</evidence>
<accession>U7D896</accession>
<comment type="similarity">
    <text evidence="1 6">Belongs to the universal ribosomal protein uS8 family.</text>
</comment>
<dbReference type="eggNOG" id="COG0096">
    <property type="taxonomic scope" value="Bacteria"/>
</dbReference>
<dbReference type="SUPFAM" id="SSF56047">
    <property type="entry name" value="Ribosomal protein S8"/>
    <property type="match status" value="1"/>
</dbReference>
<keyword evidence="3 6" id="KW-0687">Ribonucleoprotein</keyword>
<dbReference type="Pfam" id="PF00410">
    <property type="entry name" value="Ribosomal_S8"/>
    <property type="match status" value="1"/>
</dbReference>
<evidence type="ECO:0000256" key="6">
    <source>
        <dbReference type="HAMAP-Rule" id="MF_01302"/>
    </source>
</evidence>
<reference evidence="7 8" key="1">
    <citation type="journal article" date="2013" name="Environ. Microbiol.">
        <title>Genome analysis of Chitinivibrio alkaliphilus gen. nov., sp. nov., a novel extremely haloalkaliphilic anaerobic chitinolytic bacterium from the candidate phylum Termite Group 3.</title>
        <authorList>
            <person name="Sorokin D.Y."/>
            <person name="Gumerov V.M."/>
            <person name="Rakitin A.L."/>
            <person name="Beletsky A.V."/>
            <person name="Damste J.S."/>
            <person name="Muyzer G."/>
            <person name="Mardanov A.V."/>
            <person name="Ravin N.V."/>
        </authorList>
    </citation>
    <scope>NUCLEOTIDE SEQUENCE [LARGE SCALE GENOMIC DNA]</scope>
    <source>
        <strain evidence="7 8">ACht1</strain>
    </source>
</reference>
<evidence type="ECO:0000313" key="7">
    <source>
        <dbReference type="EMBL" id="ERP31302.1"/>
    </source>
</evidence>
<name>U7D896_9BACT</name>
<dbReference type="NCBIfam" id="NF001109">
    <property type="entry name" value="PRK00136.1"/>
    <property type="match status" value="1"/>
</dbReference>
<organism evidence="7 8">
    <name type="scientific">Chitinivibrio alkaliphilus ACht1</name>
    <dbReference type="NCBI Taxonomy" id="1313304"/>
    <lineage>
        <taxon>Bacteria</taxon>
        <taxon>Pseudomonadati</taxon>
        <taxon>Fibrobacterota</taxon>
        <taxon>Chitinivibrionia</taxon>
        <taxon>Chitinivibrionales</taxon>
        <taxon>Chitinivibrionaceae</taxon>
        <taxon>Chitinivibrio</taxon>
    </lineage>
</organism>
<dbReference type="GO" id="GO:1990904">
    <property type="term" value="C:ribonucleoprotein complex"/>
    <property type="evidence" value="ECO:0007669"/>
    <property type="project" value="UniProtKB-KW"/>
</dbReference>
<evidence type="ECO:0000256" key="3">
    <source>
        <dbReference type="ARBA" id="ARBA00023274"/>
    </source>
</evidence>
<dbReference type="HAMAP" id="MF_01302_B">
    <property type="entry name" value="Ribosomal_uS8_B"/>
    <property type="match status" value="1"/>
</dbReference>
<keyword evidence="6" id="KW-0694">RNA-binding</keyword>
<dbReference type="Gene3D" id="3.30.1370.30">
    <property type="match status" value="1"/>
</dbReference>
<sequence length="131" mass="14538">MVTDPIADMFTIIRNGVRAGRRSVSIPASRVKKEITDLLSSNGFISKYAFVDDGVQGEIKILLKYDDRERAAIQDIQRVSKPSRRVYSSADELPRVLGGLGMCIVSTNKGVMSDYQCRKENVGGEILGKIW</sequence>
<evidence type="ECO:0000256" key="1">
    <source>
        <dbReference type="ARBA" id="ARBA00006471"/>
    </source>
</evidence>
<dbReference type="Proteomes" id="UP000017148">
    <property type="component" value="Unassembled WGS sequence"/>
</dbReference>
<evidence type="ECO:0000256" key="2">
    <source>
        <dbReference type="ARBA" id="ARBA00022980"/>
    </source>
</evidence>
<comment type="subunit">
    <text evidence="5 6">Part of the 30S ribosomal subunit. Contacts proteins S5 and S12.</text>
</comment>
<dbReference type="PANTHER" id="PTHR11758">
    <property type="entry name" value="40S RIBOSOMAL PROTEIN S15A"/>
    <property type="match status" value="1"/>
</dbReference>
<gene>
    <name evidence="6" type="primary">rpsH</name>
    <name evidence="7" type="ORF">CALK_1791</name>
</gene>
<protein>
    <recommendedName>
        <fullName evidence="4 6">Small ribosomal subunit protein uS8</fullName>
    </recommendedName>
</protein>
<dbReference type="InterPro" id="IPR000630">
    <property type="entry name" value="Ribosomal_uS8"/>
</dbReference>
<keyword evidence="8" id="KW-1185">Reference proteome</keyword>
<keyword evidence="2 6" id="KW-0689">Ribosomal protein</keyword>
<keyword evidence="6" id="KW-0699">rRNA-binding</keyword>
<dbReference type="GO" id="GO:0005737">
    <property type="term" value="C:cytoplasm"/>
    <property type="evidence" value="ECO:0007669"/>
    <property type="project" value="UniProtKB-ARBA"/>
</dbReference>
<dbReference type="GO" id="GO:0005840">
    <property type="term" value="C:ribosome"/>
    <property type="evidence" value="ECO:0007669"/>
    <property type="project" value="UniProtKB-KW"/>
</dbReference>
<dbReference type="Gene3D" id="3.30.1490.10">
    <property type="match status" value="1"/>
</dbReference>
<dbReference type="EMBL" id="ASJR01000015">
    <property type="protein sequence ID" value="ERP31302.1"/>
    <property type="molecule type" value="Genomic_DNA"/>
</dbReference>
<dbReference type="OrthoDB" id="9802617at2"/>